<accession>A0A9Q9B6X4</accession>
<dbReference type="EMBL" id="CP099427">
    <property type="protein sequence ID" value="USW57461.1"/>
    <property type="molecule type" value="Genomic_DNA"/>
</dbReference>
<organism evidence="1 2">
    <name type="scientific">Septoria linicola</name>
    <dbReference type="NCBI Taxonomy" id="215465"/>
    <lineage>
        <taxon>Eukaryota</taxon>
        <taxon>Fungi</taxon>
        <taxon>Dikarya</taxon>
        <taxon>Ascomycota</taxon>
        <taxon>Pezizomycotina</taxon>
        <taxon>Dothideomycetes</taxon>
        <taxon>Dothideomycetidae</taxon>
        <taxon>Mycosphaerellales</taxon>
        <taxon>Mycosphaerellaceae</taxon>
        <taxon>Septoria</taxon>
    </lineage>
</organism>
<dbReference type="AlphaFoldDB" id="A0A9Q9B6X4"/>
<keyword evidence="2" id="KW-1185">Reference proteome</keyword>
<evidence type="ECO:0000313" key="2">
    <source>
        <dbReference type="Proteomes" id="UP001056384"/>
    </source>
</evidence>
<evidence type="ECO:0000313" key="1">
    <source>
        <dbReference type="EMBL" id="USW57461.1"/>
    </source>
</evidence>
<gene>
    <name evidence="1" type="ORF">Slin15195_G107800</name>
</gene>
<proteinExistence type="predicted"/>
<name>A0A9Q9B6X4_9PEZI</name>
<sequence length="101" mass="11089">MSSLCQICGARFYDKDLDRNPLAHFCIGLDGPAIVHEDAESSVPHTPELEKPKEIAAVSRQHSIQLPAPAHAQEDLIEIAKLRGEVDQLRAKLQEGHVSCP</sequence>
<dbReference type="Proteomes" id="UP001056384">
    <property type="component" value="Chromosome 10"/>
</dbReference>
<protein>
    <submittedName>
        <fullName evidence="1">Uncharacterized protein</fullName>
    </submittedName>
</protein>
<reference evidence="1" key="1">
    <citation type="submission" date="2022-06" db="EMBL/GenBank/DDBJ databases">
        <title>Complete genome sequences of two strains of the flax pathogen Septoria linicola.</title>
        <authorList>
            <person name="Lapalu N."/>
            <person name="Simon A."/>
            <person name="Demenou B."/>
            <person name="Paumier D."/>
            <person name="Guillot M.-P."/>
            <person name="Gout L."/>
            <person name="Valade R."/>
        </authorList>
    </citation>
    <scope>NUCLEOTIDE SEQUENCE</scope>
    <source>
        <strain evidence="1">SE15195</strain>
    </source>
</reference>